<dbReference type="AlphaFoldDB" id="A0A2T3G9T3"/>
<feature type="domain" description="DUF4236" evidence="3">
    <location>
        <begin position="3"/>
        <end position="57"/>
    </location>
</feature>
<feature type="compositionally biased region" description="Low complexity" evidence="1">
    <location>
        <begin position="270"/>
        <end position="305"/>
    </location>
</feature>
<organism evidence="4 5">
    <name type="scientific">Bifidobacterium callitrichos</name>
    <dbReference type="NCBI Taxonomy" id="762209"/>
    <lineage>
        <taxon>Bacteria</taxon>
        <taxon>Bacillati</taxon>
        <taxon>Actinomycetota</taxon>
        <taxon>Actinomycetes</taxon>
        <taxon>Bifidobacteriales</taxon>
        <taxon>Bifidobacteriaceae</taxon>
        <taxon>Bifidobacterium</taxon>
    </lineage>
</organism>
<feature type="region of interest" description="Disordered" evidence="1">
    <location>
        <begin position="228"/>
        <end position="347"/>
    </location>
</feature>
<evidence type="ECO:0000313" key="4">
    <source>
        <dbReference type="EMBL" id="PST46228.1"/>
    </source>
</evidence>
<keyword evidence="2" id="KW-0812">Transmembrane</keyword>
<proteinExistence type="predicted"/>
<dbReference type="InterPro" id="IPR025330">
    <property type="entry name" value="DUF4236"/>
</dbReference>
<evidence type="ECO:0000313" key="5">
    <source>
        <dbReference type="Proteomes" id="UP000240228"/>
    </source>
</evidence>
<gene>
    <name evidence="4" type="ORF">CPA40_06930</name>
</gene>
<feature type="region of interest" description="Disordered" evidence="1">
    <location>
        <begin position="38"/>
        <end position="83"/>
    </location>
</feature>
<feature type="transmembrane region" description="Helical" evidence="2">
    <location>
        <begin position="160"/>
        <end position="178"/>
    </location>
</feature>
<comment type="caution">
    <text evidence="4">The sequence shown here is derived from an EMBL/GenBank/DDBJ whole genome shotgun (WGS) entry which is preliminary data.</text>
</comment>
<accession>A0A2T3G9T3</accession>
<reference evidence="4 5" key="2">
    <citation type="submission" date="2018-03" db="EMBL/GenBank/DDBJ databases">
        <title>The comparative genomics of Bifidobacterium callitrichos reflects dietary carbohydrate utilization within the common marmoset gut.</title>
        <authorList>
            <person name="Rani A."/>
        </authorList>
    </citation>
    <scope>NUCLEOTIDE SEQUENCE [LARGE SCALE GENOMIC DNA]</scope>
    <source>
        <strain evidence="4 5">UMA51805</strain>
    </source>
</reference>
<feature type="compositionally biased region" description="Basic residues" evidence="1">
    <location>
        <begin position="145"/>
        <end position="155"/>
    </location>
</feature>
<evidence type="ECO:0000259" key="3">
    <source>
        <dbReference type="Pfam" id="PF14020"/>
    </source>
</evidence>
<dbReference type="Proteomes" id="UP000240228">
    <property type="component" value="Unassembled WGS sequence"/>
</dbReference>
<reference evidence="5" key="1">
    <citation type="submission" date="2017-09" db="EMBL/GenBank/DDBJ databases">
        <authorList>
            <person name="Sela D.A."/>
            <person name="Albert K."/>
        </authorList>
    </citation>
    <scope>NUCLEOTIDE SEQUENCE [LARGE SCALE GENOMIC DNA]</scope>
    <source>
        <strain evidence="5">UMA51805</strain>
    </source>
</reference>
<feature type="region of interest" description="Disordered" evidence="1">
    <location>
        <begin position="118"/>
        <end position="155"/>
    </location>
</feature>
<keyword evidence="2" id="KW-1133">Transmembrane helix</keyword>
<keyword evidence="2" id="KW-0472">Membrane</keyword>
<name>A0A2T3G9T3_9BIFI</name>
<dbReference type="EMBL" id="NWTX01000011">
    <property type="protein sequence ID" value="PST46228.1"/>
    <property type="molecule type" value="Genomic_DNA"/>
</dbReference>
<dbReference type="Pfam" id="PF14020">
    <property type="entry name" value="DUF4236"/>
    <property type="match status" value="1"/>
</dbReference>
<evidence type="ECO:0000256" key="2">
    <source>
        <dbReference type="SAM" id="Phobius"/>
    </source>
</evidence>
<sequence>MGFRFRKSISFGKGVRVNLGKSGITSVTFGKRGAPHVTVGKNGARAGASLPGTGLSYETRLDRPVRSSKTSPSRRASAGIKPNGTRVENISETAAYTQPAPLQQTDTRVAHAAVVSSTAASNAGQAMPTPTGNGGAGAGKGHGGGGRRARRSKKRRWGRRILKVLAFIAVFIIGFAVGQTPVDPTATSQYRDLQQQLISEQSKNEGIQSQLDDLTKRVGDLDALQKQLDEQKSEQEKTQQDLEEKQSELDEREKNIAQREQEKQQREQEAIQAAQQQAQQKQAQSQQTQQSQSSQQGGSSTSQQSSGGGVLVAVCKDGTRSQSAPGAPNYRGMCSGHGGISQRLGRQ</sequence>
<feature type="compositionally biased region" description="Gly residues" evidence="1">
    <location>
        <begin position="132"/>
        <end position="144"/>
    </location>
</feature>
<keyword evidence="5" id="KW-1185">Reference proteome</keyword>
<evidence type="ECO:0000256" key="1">
    <source>
        <dbReference type="SAM" id="MobiDB-lite"/>
    </source>
</evidence>
<protein>
    <recommendedName>
        <fullName evidence="3">DUF4236 domain-containing protein</fullName>
    </recommendedName>
</protein>
<feature type="compositionally biased region" description="Basic and acidic residues" evidence="1">
    <location>
        <begin position="228"/>
        <end position="269"/>
    </location>
</feature>